<protein>
    <submittedName>
        <fullName evidence="2">Uncharacterized protein</fullName>
    </submittedName>
</protein>
<evidence type="ECO:0000313" key="2">
    <source>
        <dbReference type="EMBL" id="BBZ39647.1"/>
    </source>
</evidence>
<keyword evidence="1" id="KW-0472">Membrane</keyword>
<reference evidence="2 3" key="1">
    <citation type="journal article" date="2019" name="Emerg. Microbes Infect.">
        <title>Comprehensive subspecies identification of 175 nontuberculous mycobacteria species based on 7547 genomic profiles.</title>
        <authorList>
            <person name="Matsumoto Y."/>
            <person name="Kinjo T."/>
            <person name="Motooka D."/>
            <person name="Nabeya D."/>
            <person name="Jung N."/>
            <person name="Uechi K."/>
            <person name="Horii T."/>
            <person name="Iida T."/>
            <person name="Fujita J."/>
            <person name="Nakamura S."/>
        </authorList>
    </citation>
    <scope>NUCLEOTIDE SEQUENCE [LARGE SCALE GENOMIC DNA]</scope>
    <source>
        <strain evidence="2 3">JCM 14738</strain>
    </source>
</reference>
<proteinExistence type="predicted"/>
<feature type="transmembrane region" description="Helical" evidence="1">
    <location>
        <begin position="43"/>
        <end position="62"/>
    </location>
</feature>
<keyword evidence="3" id="KW-1185">Reference proteome</keyword>
<dbReference type="AlphaFoldDB" id="A0A7I7YDX8"/>
<name>A0A7I7YDX8_9MYCO</name>
<gene>
    <name evidence="2" type="ORF">MCNS_27100</name>
</gene>
<accession>A0A7I7YDX8</accession>
<keyword evidence="1" id="KW-0812">Transmembrane</keyword>
<evidence type="ECO:0000256" key="1">
    <source>
        <dbReference type="SAM" id="Phobius"/>
    </source>
</evidence>
<keyword evidence="1" id="KW-1133">Transmembrane helix</keyword>
<dbReference type="Proteomes" id="UP000467385">
    <property type="component" value="Chromosome"/>
</dbReference>
<dbReference type="OrthoDB" id="4736615at2"/>
<evidence type="ECO:0000313" key="3">
    <source>
        <dbReference type="Proteomes" id="UP000467385"/>
    </source>
</evidence>
<feature type="transmembrane region" description="Helical" evidence="1">
    <location>
        <begin position="68"/>
        <end position="91"/>
    </location>
</feature>
<organism evidence="2 3">
    <name type="scientific">Mycobacterium conspicuum</name>
    <dbReference type="NCBI Taxonomy" id="44010"/>
    <lineage>
        <taxon>Bacteria</taxon>
        <taxon>Bacillati</taxon>
        <taxon>Actinomycetota</taxon>
        <taxon>Actinomycetes</taxon>
        <taxon>Mycobacteriales</taxon>
        <taxon>Mycobacteriaceae</taxon>
        <taxon>Mycobacterium</taxon>
    </lineage>
</organism>
<dbReference type="EMBL" id="AP022613">
    <property type="protein sequence ID" value="BBZ39647.1"/>
    <property type="molecule type" value="Genomic_DNA"/>
</dbReference>
<sequence length="350" mass="37897">MVPVPDTFGMSVNEHSAPSRQFVASAPPMATQMNAFATGKGRYLVQAPMCAVILVVVASFVTRRSEGYTIAVAGLVALSIFALAGTGYVWWRSRRKVLIGVTSDGLTVNQRRDAFPFVDAKLGPWPNMGVALHLQNGSRRFVLGGRDRRIAPTTRLDAQPVQAVDAWLWANEFDELLASGGLAVRGPVPGEPTRCLLFPNPYLAEEMGSFALRKQMRHQQSLSQPSLILDVDNHALRVIDPDGDARNASASRAHVTATPATFQADSVHSGDGSTYDYPATPGLTVRLPGVQPLTIGCLDLVGLESRFSWRGNSPRSNERPSYVASAADLRTLAEEFGLAAQLEDKARRED</sequence>
<dbReference type="RefSeq" id="WP_139825353.1">
    <property type="nucleotide sequence ID" value="NZ_AP022613.1"/>
</dbReference>